<proteinExistence type="predicted"/>
<reference evidence="1" key="1">
    <citation type="journal article" date="2017" name="Science">
        <title>Giant viruses with an expanded complement of translation system components.</title>
        <authorList>
            <person name="Schulz F."/>
            <person name="Yutin N."/>
            <person name="Ivanova N.N."/>
            <person name="Ortega D.R."/>
            <person name="Lee T.K."/>
            <person name="Vierheilig J."/>
            <person name="Daims H."/>
            <person name="Horn M."/>
            <person name="Wagner M."/>
            <person name="Jensen G.J."/>
            <person name="Kyrpides N.C."/>
            <person name="Koonin E.V."/>
            <person name="Woyke T."/>
        </authorList>
    </citation>
    <scope>NUCLEOTIDE SEQUENCE</scope>
    <source>
        <strain evidence="1">HKV1</strain>
    </source>
</reference>
<gene>
    <name evidence="1" type="ORF">Hokovirus_1_301</name>
</gene>
<protein>
    <submittedName>
        <fullName evidence="1">Uncharacterized protein</fullName>
    </submittedName>
</protein>
<name>A0A1V0SFC2_9VIRU</name>
<accession>A0A1V0SFC2</accession>
<dbReference type="EMBL" id="KY684103">
    <property type="protein sequence ID" value="ARF10422.1"/>
    <property type="molecule type" value="Genomic_DNA"/>
</dbReference>
<evidence type="ECO:0000313" key="1">
    <source>
        <dbReference type="EMBL" id="ARF10422.1"/>
    </source>
</evidence>
<organism evidence="1">
    <name type="scientific">Hokovirus HKV1</name>
    <dbReference type="NCBI Taxonomy" id="1977638"/>
    <lineage>
        <taxon>Viruses</taxon>
        <taxon>Varidnaviria</taxon>
        <taxon>Bamfordvirae</taxon>
        <taxon>Nucleocytoviricota</taxon>
        <taxon>Megaviricetes</taxon>
        <taxon>Imitervirales</taxon>
        <taxon>Mimiviridae</taxon>
        <taxon>Klosneuvirinae</taxon>
        <taxon>Hokovirus</taxon>
    </lineage>
</organism>
<sequence>MKNKFTKKYIIITTLIKMELDILNLVSIQVRDSFVLRNEKLDIQYRYMRDMPNIYGIVVIKKTELEICKPWYNNYRDYASEHYYESFLLTDVNLCVYVNRTYTRMLTIRNEEYGHLFLCNYDKSDNHYHLRHNIVKTNGDAIYENIEKMQQYLPLKIITQLNESDIKILKPFFNITKMTTIKIDDMEINLFLFTKRKTLTKAAINKP</sequence>